<dbReference type="GO" id="GO:0061630">
    <property type="term" value="F:ubiquitin protein ligase activity"/>
    <property type="evidence" value="ECO:0007669"/>
    <property type="project" value="UniProtKB-EC"/>
</dbReference>
<keyword evidence="10" id="KW-1133">Transmembrane helix</keyword>
<dbReference type="GO" id="GO:0006511">
    <property type="term" value="P:ubiquitin-dependent protein catabolic process"/>
    <property type="evidence" value="ECO:0007669"/>
    <property type="project" value="TreeGrafter"/>
</dbReference>
<evidence type="ECO:0000313" key="14">
    <source>
        <dbReference type="EMBL" id="OXU21425.1"/>
    </source>
</evidence>
<dbReference type="Proteomes" id="UP000215335">
    <property type="component" value="Unassembled WGS sequence"/>
</dbReference>
<evidence type="ECO:0000256" key="8">
    <source>
        <dbReference type="ARBA" id="ARBA00022786"/>
    </source>
</evidence>
<dbReference type="GO" id="GO:0016020">
    <property type="term" value="C:membrane"/>
    <property type="evidence" value="ECO:0007669"/>
    <property type="project" value="UniProtKB-SubCell"/>
</dbReference>
<feature type="domain" description="RING-type" evidence="13">
    <location>
        <begin position="157"/>
        <end position="195"/>
    </location>
</feature>
<comment type="subcellular location">
    <subcellularLocation>
        <location evidence="2">Membrane</location>
        <topology evidence="2">Multi-pass membrane protein</topology>
    </subcellularLocation>
</comment>
<dbReference type="InterPro" id="IPR013083">
    <property type="entry name" value="Znf_RING/FYVE/PHD"/>
</dbReference>
<comment type="catalytic activity">
    <reaction evidence="1">
        <text>S-ubiquitinyl-[E2 ubiquitin-conjugating enzyme]-L-cysteine + [acceptor protein]-L-lysine = [E2 ubiquitin-conjugating enzyme]-L-cysteine + N(6)-ubiquitinyl-[acceptor protein]-L-lysine.</text>
        <dbReference type="EC" id="2.3.2.27"/>
    </reaction>
</comment>
<evidence type="ECO:0000313" key="15">
    <source>
        <dbReference type="Proteomes" id="UP000215335"/>
    </source>
</evidence>
<keyword evidence="7 12" id="KW-0863">Zinc-finger</keyword>
<evidence type="ECO:0000256" key="12">
    <source>
        <dbReference type="PROSITE-ProRule" id="PRU00175"/>
    </source>
</evidence>
<keyword evidence="9" id="KW-0862">Zinc</keyword>
<dbReference type="EMBL" id="NNAY01002373">
    <property type="protein sequence ID" value="OXU21425.1"/>
    <property type="molecule type" value="Genomic_DNA"/>
</dbReference>
<evidence type="ECO:0000256" key="5">
    <source>
        <dbReference type="ARBA" id="ARBA00022692"/>
    </source>
</evidence>
<evidence type="ECO:0000259" key="13">
    <source>
        <dbReference type="PROSITE" id="PS50089"/>
    </source>
</evidence>
<evidence type="ECO:0000256" key="10">
    <source>
        <dbReference type="ARBA" id="ARBA00022989"/>
    </source>
</evidence>
<dbReference type="Gene3D" id="3.30.40.10">
    <property type="entry name" value="Zinc/RING finger domain, C3HC4 (zinc finger)"/>
    <property type="match status" value="1"/>
</dbReference>
<dbReference type="AlphaFoldDB" id="A0A232ESU1"/>
<dbReference type="SUPFAM" id="SSF57850">
    <property type="entry name" value="RING/U-box"/>
    <property type="match status" value="1"/>
</dbReference>
<dbReference type="Pfam" id="PF13639">
    <property type="entry name" value="zf-RING_2"/>
    <property type="match status" value="1"/>
</dbReference>
<evidence type="ECO:0000256" key="9">
    <source>
        <dbReference type="ARBA" id="ARBA00022833"/>
    </source>
</evidence>
<keyword evidence="11" id="KW-0472">Membrane</keyword>
<protein>
    <recommendedName>
        <fullName evidence="3">RING-type E3 ubiquitin transferase</fullName>
        <ecNumber evidence="3">2.3.2.27</ecNumber>
    </recommendedName>
</protein>
<keyword evidence="6" id="KW-0479">Metal-binding</keyword>
<evidence type="ECO:0000256" key="1">
    <source>
        <dbReference type="ARBA" id="ARBA00000900"/>
    </source>
</evidence>
<evidence type="ECO:0000256" key="4">
    <source>
        <dbReference type="ARBA" id="ARBA00022679"/>
    </source>
</evidence>
<dbReference type="EC" id="2.3.2.27" evidence="3"/>
<organism evidence="14 15">
    <name type="scientific">Trichomalopsis sarcophagae</name>
    <dbReference type="NCBI Taxonomy" id="543379"/>
    <lineage>
        <taxon>Eukaryota</taxon>
        <taxon>Metazoa</taxon>
        <taxon>Ecdysozoa</taxon>
        <taxon>Arthropoda</taxon>
        <taxon>Hexapoda</taxon>
        <taxon>Insecta</taxon>
        <taxon>Pterygota</taxon>
        <taxon>Neoptera</taxon>
        <taxon>Endopterygota</taxon>
        <taxon>Hymenoptera</taxon>
        <taxon>Apocrita</taxon>
        <taxon>Proctotrupomorpha</taxon>
        <taxon>Chalcidoidea</taxon>
        <taxon>Pteromalidae</taxon>
        <taxon>Pteromalinae</taxon>
        <taxon>Trichomalopsis</taxon>
    </lineage>
</organism>
<dbReference type="SMART" id="SM00184">
    <property type="entry name" value="RING"/>
    <property type="match status" value="1"/>
</dbReference>
<comment type="caution">
    <text evidence="14">The sequence shown here is derived from an EMBL/GenBank/DDBJ whole genome shotgun (WGS) entry which is preliminary data.</text>
</comment>
<evidence type="ECO:0000256" key="3">
    <source>
        <dbReference type="ARBA" id="ARBA00012483"/>
    </source>
</evidence>
<dbReference type="GO" id="GO:0008270">
    <property type="term" value="F:zinc ion binding"/>
    <property type="evidence" value="ECO:0007669"/>
    <property type="project" value="UniProtKB-KW"/>
</dbReference>
<evidence type="ECO:0000256" key="6">
    <source>
        <dbReference type="ARBA" id="ARBA00022723"/>
    </source>
</evidence>
<accession>A0A232ESU1</accession>
<evidence type="ECO:0000256" key="11">
    <source>
        <dbReference type="ARBA" id="ARBA00023136"/>
    </source>
</evidence>
<dbReference type="InterPro" id="IPR017907">
    <property type="entry name" value="Znf_RING_CS"/>
</dbReference>
<evidence type="ECO:0000256" key="2">
    <source>
        <dbReference type="ARBA" id="ARBA00004141"/>
    </source>
</evidence>
<dbReference type="InterPro" id="IPR001841">
    <property type="entry name" value="Znf_RING"/>
</dbReference>
<dbReference type="GO" id="GO:0016567">
    <property type="term" value="P:protein ubiquitination"/>
    <property type="evidence" value="ECO:0007669"/>
    <property type="project" value="TreeGrafter"/>
</dbReference>
<evidence type="ECO:0000256" key="7">
    <source>
        <dbReference type="ARBA" id="ARBA00022771"/>
    </source>
</evidence>
<dbReference type="PROSITE" id="PS00518">
    <property type="entry name" value="ZF_RING_1"/>
    <property type="match status" value="1"/>
</dbReference>
<dbReference type="PROSITE" id="PS50089">
    <property type="entry name" value="ZF_RING_2"/>
    <property type="match status" value="1"/>
</dbReference>
<keyword evidence="15" id="KW-1185">Reference proteome</keyword>
<dbReference type="PANTHER" id="PTHR45977:SF4">
    <property type="entry name" value="RING-TYPE DOMAIN-CONTAINING PROTEIN"/>
    <property type="match status" value="1"/>
</dbReference>
<keyword evidence="4" id="KW-0808">Transferase</keyword>
<proteinExistence type="predicted"/>
<gene>
    <name evidence="14" type="ORF">TSAR_000023</name>
</gene>
<keyword evidence="5" id="KW-0812">Transmembrane</keyword>
<dbReference type="PANTHER" id="PTHR45977">
    <property type="entry name" value="TARGET OF ERK KINASE MPK-1"/>
    <property type="match status" value="1"/>
</dbReference>
<sequence>MISESLLRNVPKIVAEEFQRILNSSGNAELLEPVNMDEGKQQNATNAEEEENTYVATFEENRAEMVVTLANQLISCFDKQNDTIKQGLQGISESLLRNVLKIVAEEFQRILNSSGNYWNPLIRMKESNRMQRMQRKRRILMWQVALLKTASTSEELCAICLEEFTDPKKLKCEHRFCTVCIDAWLFNSGDCPVCRKPAKSKADDTDEYNDWSWSMIVP</sequence>
<reference evidence="14 15" key="1">
    <citation type="journal article" date="2017" name="Curr. Biol.">
        <title>The Evolution of Venom by Co-option of Single-Copy Genes.</title>
        <authorList>
            <person name="Martinson E.O."/>
            <person name="Mrinalini"/>
            <person name="Kelkar Y.D."/>
            <person name="Chang C.H."/>
            <person name="Werren J.H."/>
        </authorList>
    </citation>
    <scope>NUCLEOTIDE SEQUENCE [LARGE SCALE GENOMIC DNA]</scope>
    <source>
        <strain evidence="14 15">Alberta</strain>
        <tissue evidence="14">Whole body</tissue>
    </source>
</reference>
<keyword evidence="8" id="KW-0833">Ubl conjugation pathway</keyword>
<name>A0A232ESU1_9HYME</name>